<evidence type="ECO:0000256" key="2">
    <source>
        <dbReference type="ARBA" id="ARBA00022692"/>
    </source>
</evidence>
<evidence type="ECO:0000313" key="7">
    <source>
        <dbReference type="EMBL" id="RUL87483.1"/>
    </source>
</evidence>
<feature type="transmembrane region" description="Helical" evidence="5">
    <location>
        <begin position="180"/>
        <end position="213"/>
    </location>
</feature>
<evidence type="ECO:0000256" key="4">
    <source>
        <dbReference type="ARBA" id="ARBA00023136"/>
    </source>
</evidence>
<proteinExistence type="inferred from homology"/>
<dbReference type="AlphaFoldDB" id="A0A432MJC6"/>
<accession>A0A432MJC6</accession>
<evidence type="ECO:0000256" key="1">
    <source>
        <dbReference type="ARBA" id="ARBA00004141"/>
    </source>
</evidence>
<comment type="subcellular location">
    <subcellularLocation>
        <location evidence="5">Cell membrane</location>
        <topology evidence="5">Multi-pass membrane protein</topology>
    </subcellularLocation>
    <subcellularLocation>
        <location evidence="1">Membrane</location>
        <topology evidence="1">Multi-pass membrane protein</topology>
    </subcellularLocation>
</comment>
<feature type="transmembrane region" description="Helical" evidence="5">
    <location>
        <begin position="64"/>
        <end position="85"/>
    </location>
</feature>
<dbReference type="PANTHER" id="PTHR43701:SF2">
    <property type="entry name" value="MEMBRANE TRANSPORTER PROTEIN YJNA-RELATED"/>
    <property type="match status" value="1"/>
</dbReference>
<keyword evidence="5" id="KW-1003">Cell membrane</keyword>
<evidence type="ECO:0000313" key="8">
    <source>
        <dbReference type="Proteomes" id="UP000280296"/>
    </source>
</evidence>
<feature type="transmembrane region" description="Helical" evidence="5">
    <location>
        <begin position="118"/>
        <end position="136"/>
    </location>
</feature>
<feature type="transmembrane region" description="Helical" evidence="5">
    <location>
        <begin position="220"/>
        <end position="240"/>
    </location>
</feature>
<comment type="caution">
    <text evidence="7">The sequence shown here is derived from an EMBL/GenBank/DDBJ whole genome shotgun (WGS) entry which is preliminary data.</text>
</comment>
<evidence type="ECO:0000256" key="3">
    <source>
        <dbReference type="ARBA" id="ARBA00022989"/>
    </source>
</evidence>
<evidence type="ECO:0000256" key="6">
    <source>
        <dbReference type="SAM" id="MobiDB-lite"/>
    </source>
</evidence>
<reference evidence="7 8" key="1">
    <citation type="submission" date="2018-12" db="EMBL/GenBank/DDBJ databases">
        <authorList>
            <person name="Toschakov S.V."/>
        </authorList>
    </citation>
    <scope>NUCLEOTIDE SEQUENCE [LARGE SCALE GENOMIC DNA]</scope>
    <source>
        <strain evidence="7 8">GM2012</strain>
    </source>
</reference>
<comment type="similarity">
    <text evidence="5">Belongs to the 4-toluene sulfonate uptake permease (TSUP) (TC 2.A.102) family.</text>
</comment>
<dbReference type="InterPro" id="IPR002781">
    <property type="entry name" value="TM_pro_TauE-like"/>
</dbReference>
<dbReference type="PANTHER" id="PTHR43701">
    <property type="entry name" value="MEMBRANE TRANSPORTER PROTEIN MJ0441-RELATED"/>
    <property type="match status" value="1"/>
</dbReference>
<sequence length="300" mass="29924">MVLAAALLAASPGIVPEGLDPARVALSLLFGTIVGFSLGLTGGGGSIFAVPLLVYGLGVVPNEAVGVSLAAVGATALFGCLHRLRAGEVEVGTGLIFAGAGMVGAPIGSWIGAKLPGTLLLLLFSGLMLVVAARMWRKATTSPDESRAIRARTGPLPSGEPGPTCRRDPSGRLTLSTPCAVLLSGVGLITGILSGLFGVGGGFVIVPALVFFSGMGVHRAVATSLLVIALIGASGVFSSLAAGRPLAIDLTVRFVLGGLLGMGLGTRVGRRLSGPKLQKLFAVAILLVAVYVVARSLSGA</sequence>
<feature type="transmembrane region" description="Helical" evidence="5">
    <location>
        <begin position="246"/>
        <end position="265"/>
    </location>
</feature>
<dbReference type="GO" id="GO:0005886">
    <property type="term" value="C:plasma membrane"/>
    <property type="evidence" value="ECO:0007669"/>
    <property type="project" value="UniProtKB-SubCell"/>
</dbReference>
<reference evidence="7 8" key="2">
    <citation type="submission" date="2019-01" db="EMBL/GenBank/DDBJ databases">
        <title>Tautonia sociabilis, a novel thermotolerant planctomycete of Isosphaeraceae family, isolated from a 4000 m deep subterranean habitat.</title>
        <authorList>
            <person name="Kovaleva O.L."/>
            <person name="Elcheninov A.G."/>
            <person name="Van Heerden E."/>
            <person name="Toshchakov S.V."/>
            <person name="Novikov A."/>
            <person name="Bonch-Osmolovskaya E.A."/>
            <person name="Kublanov I.V."/>
        </authorList>
    </citation>
    <scope>NUCLEOTIDE SEQUENCE [LARGE SCALE GENOMIC DNA]</scope>
    <source>
        <strain evidence="7 8">GM2012</strain>
    </source>
</reference>
<organism evidence="7 8">
    <name type="scientific">Tautonia sociabilis</name>
    <dbReference type="NCBI Taxonomy" id="2080755"/>
    <lineage>
        <taxon>Bacteria</taxon>
        <taxon>Pseudomonadati</taxon>
        <taxon>Planctomycetota</taxon>
        <taxon>Planctomycetia</taxon>
        <taxon>Isosphaerales</taxon>
        <taxon>Isosphaeraceae</taxon>
        <taxon>Tautonia</taxon>
    </lineage>
</organism>
<feature type="transmembrane region" description="Helical" evidence="5">
    <location>
        <begin position="26"/>
        <end position="57"/>
    </location>
</feature>
<dbReference type="InterPro" id="IPR051598">
    <property type="entry name" value="TSUP/Inactive_protease-like"/>
</dbReference>
<protein>
    <recommendedName>
        <fullName evidence="5">Probable membrane transporter protein</fullName>
    </recommendedName>
</protein>
<keyword evidence="8" id="KW-1185">Reference proteome</keyword>
<gene>
    <name evidence="7" type="ORF">TsocGM_12070</name>
</gene>
<feature type="transmembrane region" description="Helical" evidence="5">
    <location>
        <begin position="91"/>
        <end position="111"/>
    </location>
</feature>
<keyword evidence="4 5" id="KW-0472">Membrane</keyword>
<dbReference type="Pfam" id="PF01925">
    <property type="entry name" value="TauE"/>
    <property type="match status" value="1"/>
</dbReference>
<keyword evidence="2 5" id="KW-0812">Transmembrane</keyword>
<dbReference type="Proteomes" id="UP000280296">
    <property type="component" value="Unassembled WGS sequence"/>
</dbReference>
<feature type="transmembrane region" description="Helical" evidence="5">
    <location>
        <begin position="277"/>
        <end position="294"/>
    </location>
</feature>
<keyword evidence="3 5" id="KW-1133">Transmembrane helix</keyword>
<feature type="region of interest" description="Disordered" evidence="6">
    <location>
        <begin position="144"/>
        <end position="170"/>
    </location>
</feature>
<name>A0A432MJC6_9BACT</name>
<dbReference type="OrthoDB" id="260143at2"/>
<dbReference type="EMBL" id="RYZH01000021">
    <property type="protein sequence ID" value="RUL87483.1"/>
    <property type="molecule type" value="Genomic_DNA"/>
</dbReference>
<evidence type="ECO:0000256" key="5">
    <source>
        <dbReference type="RuleBase" id="RU363041"/>
    </source>
</evidence>